<keyword evidence="6 8" id="KW-0539">Nucleus</keyword>
<dbReference type="InterPro" id="IPR013926">
    <property type="entry name" value="CGI121/TPRKB"/>
</dbReference>
<proteinExistence type="inferred from homology"/>
<gene>
    <name evidence="9" type="ORF">EJ04DRAFT_510139</name>
</gene>
<dbReference type="Proteomes" id="UP000799444">
    <property type="component" value="Unassembled WGS sequence"/>
</dbReference>
<dbReference type="Gene3D" id="3.30.2380.10">
    <property type="entry name" value="CGI121/TPRKB"/>
    <property type="match status" value="1"/>
</dbReference>
<keyword evidence="5" id="KW-0819">tRNA processing</keyword>
<evidence type="ECO:0000256" key="5">
    <source>
        <dbReference type="ARBA" id="ARBA00022694"/>
    </source>
</evidence>
<evidence type="ECO:0000256" key="3">
    <source>
        <dbReference type="ARBA" id="ARBA00015316"/>
    </source>
</evidence>
<evidence type="ECO:0000256" key="1">
    <source>
        <dbReference type="ARBA" id="ARBA00004123"/>
    </source>
</evidence>
<name>A0A9P4R6H0_9PLEO</name>
<organism evidence="9 10">
    <name type="scientific">Polyplosphaeria fusca</name>
    <dbReference type="NCBI Taxonomy" id="682080"/>
    <lineage>
        <taxon>Eukaryota</taxon>
        <taxon>Fungi</taxon>
        <taxon>Dikarya</taxon>
        <taxon>Ascomycota</taxon>
        <taxon>Pezizomycotina</taxon>
        <taxon>Dothideomycetes</taxon>
        <taxon>Pleosporomycetidae</taxon>
        <taxon>Pleosporales</taxon>
        <taxon>Tetraplosphaeriaceae</taxon>
        <taxon>Polyplosphaeria</taxon>
    </lineage>
</organism>
<dbReference type="PANTHER" id="PTHR15840">
    <property type="entry name" value="CGI-121 FAMILY MEMBER"/>
    <property type="match status" value="1"/>
</dbReference>
<evidence type="ECO:0000256" key="4">
    <source>
        <dbReference type="ARBA" id="ARBA00016009"/>
    </source>
</evidence>
<comment type="function">
    <text evidence="7">Component of the EKC/KEOPS complex that is required for the formation of a threonylcarbamoyl group on adenosine at position 37 (t(6)A37) in tRNAs that read codons beginning with adenine. The complex is probably involved in the transfer of the threonylcarbamoyl moiety of threonylcarbamoyl-AMP (TC-AMP) to the N6 group of A37. CGI121 acts as an allosteric effector that regulates the t(6)A activity of the complex. The EKC/KEOPS complex also promotes both telomere uncapping and telomere elongation. The complex is required for efficient recruitment of transcriptional coactivators. CGI121 is not required for tRNA modification.</text>
</comment>
<dbReference type="InterPro" id="IPR036504">
    <property type="entry name" value="CGI121/TPRKB_sf"/>
</dbReference>
<accession>A0A9P4R6H0</accession>
<dbReference type="EMBL" id="ML996114">
    <property type="protein sequence ID" value="KAF2737708.1"/>
    <property type="molecule type" value="Genomic_DNA"/>
</dbReference>
<dbReference type="GO" id="GO:0005829">
    <property type="term" value="C:cytosol"/>
    <property type="evidence" value="ECO:0007669"/>
    <property type="project" value="TreeGrafter"/>
</dbReference>
<reference evidence="9" key="1">
    <citation type="journal article" date="2020" name="Stud. Mycol.">
        <title>101 Dothideomycetes genomes: a test case for predicting lifestyles and emergence of pathogens.</title>
        <authorList>
            <person name="Haridas S."/>
            <person name="Albert R."/>
            <person name="Binder M."/>
            <person name="Bloem J."/>
            <person name="Labutti K."/>
            <person name="Salamov A."/>
            <person name="Andreopoulos B."/>
            <person name="Baker S."/>
            <person name="Barry K."/>
            <person name="Bills G."/>
            <person name="Bluhm B."/>
            <person name="Cannon C."/>
            <person name="Castanera R."/>
            <person name="Culley D."/>
            <person name="Daum C."/>
            <person name="Ezra D."/>
            <person name="Gonzalez J."/>
            <person name="Henrissat B."/>
            <person name="Kuo A."/>
            <person name="Liang C."/>
            <person name="Lipzen A."/>
            <person name="Lutzoni F."/>
            <person name="Magnuson J."/>
            <person name="Mondo S."/>
            <person name="Nolan M."/>
            <person name="Ohm R."/>
            <person name="Pangilinan J."/>
            <person name="Park H.-J."/>
            <person name="Ramirez L."/>
            <person name="Alfaro M."/>
            <person name="Sun H."/>
            <person name="Tritt A."/>
            <person name="Yoshinaga Y."/>
            <person name="Zwiers L.-H."/>
            <person name="Turgeon B."/>
            <person name="Goodwin S."/>
            <person name="Spatafora J."/>
            <person name="Crous P."/>
            <person name="Grigoriev I."/>
        </authorList>
    </citation>
    <scope>NUCLEOTIDE SEQUENCE</scope>
    <source>
        <strain evidence="9">CBS 125425</strain>
    </source>
</reference>
<evidence type="ECO:0000256" key="7">
    <source>
        <dbReference type="ARBA" id="ARBA00025043"/>
    </source>
</evidence>
<evidence type="ECO:0000313" key="10">
    <source>
        <dbReference type="Proteomes" id="UP000799444"/>
    </source>
</evidence>
<comment type="caution">
    <text evidence="9">The sequence shown here is derived from an EMBL/GenBank/DDBJ whole genome shotgun (WGS) entry which is preliminary data.</text>
</comment>
<evidence type="ECO:0000256" key="6">
    <source>
        <dbReference type="ARBA" id="ARBA00023242"/>
    </source>
</evidence>
<evidence type="ECO:0000313" key="9">
    <source>
        <dbReference type="EMBL" id="KAF2737708.1"/>
    </source>
</evidence>
<dbReference type="SUPFAM" id="SSF143870">
    <property type="entry name" value="PF0523-like"/>
    <property type="match status" value="1"/>
</dbReference>
<evidence type="ECO:0000256" key="2">
    <source>
        <dbReference type="ARBA" id="ARBA00005546"/>
    </source>
</evidence>
<dbReference type="OrthoDB" id="329139at2759"/>
<comment type="similarity">
    <text evidence="2 8">Belongs to the CGI121/TPRKB family.</text>
</comment>
<dbReference type="GO" id="GO:0000408">
    <property type="term" value="C:EKC/KEOPS complex"/>
    <property type="evidence" value="ECO:0007669"/>
    <property type="project" value="TreeGrafter"/>
</dbReference>
<dbReference type="GO" id="GO:0005634">
    <property type="term" value="C:nucleus"/>
    <property type="evidence" value="ECO:0007669"/>
    <property type="project" value="UniProtKB-SubCell"/>
</dbReference>
<dbReference type="AlphaFoldDB" id="A0A9P4R6H0"/>
<sequence>MATVRTIVLPHYPSYPIHVCMFKDVSNAAFLRSQLLEANPDFDYAFLDAAMILSPQHLLSAAFLALHCTQVARAKTRTAHSELVFRLHPNNNIGESYRKFGISDKTSALIAVKLALKPETTAQVVAEHLGEHVKGESADPGEALEHVGMWCDVGKVRKMYKLEGVGEPKKGKRGAIVNGNASDMDERKEMESVITGIITLKGS</sequence>
<protein>
    <recommendedName>
        <fullName evidence="4">EKC/KEOPS complex subunit CGI121</fullName>
    </recommendedName>
    <alternativeName>
        <fullName evidence="3">EKC/KEOPS complex subunit cgi121</fullName>
    </alternativeName>
</protein>
<dbReference type="PANTHER" id="PTHR15840:SF10">
    <property type="entry name" value="EKC_KEOPS COMPLEX SUBUNIT TPRKB"/>
    <property type="match status" value="1"/>
</dbReference>
<dbReference type="Pfam" id="PF08617">
    <property type="entry name" value="CGI-121"/>
    <property type="match status" value="1"/>
</dbReference>
<evidence type="ECO:0000256" key="8">
    <source>
        <dbReference type="RuleBase" id="RU004398"/>
    </source>
</evidence>
<dbReference type="GO" id="GO:0002949">
    <property type="term" value="P:tRNA threonylcarbamoyladenosine modification"/>
    <property type="evidence" value="ECO:0007669"/>
    <property type="project" value="TreeGrafter"/>
</dbReference>
<keyword evidence="10" id="KW-1185">Reference proteome</keyword>
<comment type="subcellular location">
    <subcellularLocation>
        <location evidence="1">Nucleus</location>
    </subcellularLocation>
</comment>